<keyword evidence="1" id="KW-0472">Membrane</keyword>
<dbReference type="EMBL" id="CP110418">
    <property type="protein sequence ID" value="UZG51101.1"/>
    <property type="molecule type" value="Genomic_DNA"/>
</dbReference>
<dbReference type="GO" id="GO:0004386">
    <property type="term" value="F:helicase activity"/>
    <property type="evidence" value="ECO:0007669"/>
    <property type="project" value="UniProtKB-KW"/>
</dbReference>
<dbReference type="InterPro" id="IPR027417">
    <property type="entry name" value="P-loop_NTPase"/>
</dbReference>
<keyword evidence="3" id="KW-0378">Hydrolase</keyword>
<proteinExistence type="predicted"/>
<feature type="transmembrane region" description="Helical" evidence="1">
    <location>
        <begin position="131"/>
        <end position="154"/>
    </location>
</feature>
<dbReference type="KEGG" id="vrg:OKW85_00410"/>
<feature type="domain" description="TnsA endonuclease N-terminal" evidence="2">
    <location>
        <begin position="782"/>
        <end position="850"/>
    </location>
</feature>
<sequence length="896" mass="103741">MANIQYMEEFAFYQQLKFYYDSNRGKIRSRYNDLTKKFLAYNDKAENPKAFLRKPQFEALEMYVFIKEFMDNPQVYEMFDDWRNHRNKFSDASYYSINKSGQIGLFDEGIETVTDTLFKQMKQYKESYPNYIYALTMGLGKTILMATCIFYEFLLANKYPKDKRFCHNALVFAPDKTVLQSLREIITFDKSLVVPPEYARVLDANIHFHFLEETGKSLHTIDDSDFNIIISNTQKIIVKKKRKEPKASDILFGEESLLSSVYGEAMIATDDVWDESSLMDNQRFKKLCRLPQLGVYVDEAHHLFGADLEKQIRAKTSSKTSLRHTINMLAEKTSIVACYNYTGTPYVNKQLLPEVVYAYGLKESIRNGYLKDADPIAFENVKDTEFLKIAVSKFWEKYGGNTYEGLKPKLAIYASRVEEAVNEVKPALEKILVDLGIPTNSILLNVGNSKYTKHEDIRNFNNLDVCGSEGNEKQFIILVDKGKEGWNCRSLFGVAMFRNPDSKIFVLQATMRCLRQITDENHTATIFLSQENYDTLEAELNKNFNMDIKDIKNDKKSLKSIRKVRVLPPPRTITLKKIRHEYKIKENRYYEPIDFKLSEVDYSKYESIMYEKNSLASAASTKVTNIDYIRDKVQYSLFSLVGEIARYLNASCVLIERIIKESVDGEEVVLDRVNNYNEIVNDIIIPNIFHALYNIDIELHTADKEIVLLKEPKGVGYYEFLAEDKLVVTNQDKTFTPEQLEKSFHADTYCFDSVPEKECFMQYIVNDRVKEIYFTGMFTSNQGDLSIQYYDPESGRIRLYYPDFLAKLDNDLYQLIEVKGDNKIDDIVVKAKATAAQEMAVASGIEYKMYAGSDIMNSHILDYLDNTRKVVKYSAEIYQENLPIAADESTPYGTKK</sequence>
<dbReference type="REBASE" id="674042">
    <property type="entry name" value="Vro3468ORF405P"/>
</dbReference>
<keyword evidence="3" id="KW-0547">Nucleotide-binding</keyword>
<keyword evidence="1" id="KW-1133">Transmembrane helix</keyword>
<evidence type="ECO:0000259" key="2">
    <source>
        <dbReference type="Pfam" id="PF08722"/>
    </source>
</evidence>
<dbReference type="InterPro" id="IPR014833">
    <property type="entry name" value="TnsA_N"/>
</dbReference>
<keyword evidence="3" id="KW-0347">Helicase</keyword>
<keyword evidence="3" id="KW-0067">ATP-binding</keyword>
<evidence type="ECO:0000313" key="3">
    <source>
        <dbReference type="EMBL" id="UZG51101.1"/>
    </source>
</evidence>
<evidence type="ECO:0000313" key="4">
    <source>
        <dbReference type="Proteomes" id="UP001164244"/>
    </source>
</evidence>
<organism evidence="3 4">
    <name type="scientific">Veillonella rogosae</name>
    <dbReference type="NCBI Taxonomy" id="423477"/>
    <lineage>
        <taxon>Bacteria</taxon>
        <taxon>Bacillati</taxon>
        <taxon>Bacillota</taxon>
        <taxon>Negativicutes</taxon>
        <taxon>Veillonellales</taxon>
        <taxon>Veillonellaceae</taxon>
        <taxon>Veillonella</taxon>
    </lineage>
</organism>
<gene>
    <name evidence="3" type="ORF">OKW85_00410</name>
</gene>
<accession>A0AA46X562</accession>
<protein>
    <submittedName>
        <fullName evidence="3">DEAD/DEAH box helicase family protein</fullName>
    </submittedName>
</protein>
<dbReference type="RefSeq" id="WP_265138252.1">
    <property type="nucleotide sequence ID" value="NZ_CP110418.1"/>
</dbReference>
<name>A0AA46X562_9FIRM</name>
<evidence type="ECO:0000256" key="1">
    <source>
        <dbReference type="SAM" id="Phobius"/>
    </source>
</evidence>
<dbReference type="Gene3D" id="3.40.50.300">
    <property type="entry name" value="P-loop containing nucleotide triphosphate hydrolases"/>
    <property type="match status" value="2"/>
</dbReference>
<reference evidence="3" key="1">
    <citation type="submission" date="2022-11" db="EMBL/GenBank/DDBJ databases">
        <title>Complete genome sequence of Veillonella rogosae KCOM 3468 isolated from human Subgingival dental plaque of Chronic peridontitis Lesion.</title>
        <authorList>
            <person name="Park S.-N."/>
            <person name="Lim Y.K."/>
            <person name="Kook J.-K."/>
        </authorList>
    </citation>
    <scope>NUCLEOTIDE SEQUENCE</scope>
    <source>
        <strain evidence="3">KCOM 3468</strain>
    </source>
</reference>
<keyword evidence="1" id="KW-0812">Transmembrane</keyword>
<dbReference type="Proteomes" id="UP001164244">
    <property type="component" value="Chromosome"/>
</dbReference>
<dbReference type="Pfam" id="PF08722">
    <property type="entry name" value="Tn7_TnsA-like_N"/>
    <property type="match status" value="1"/>
</dbReference>
<dbReference type="AlphaFoldDB" id="A0AA46X562"/>
<dbReference type="SUPFAM" id="SSF52540">
    <property type="entry name" value="P-loop containing nucleoside triphosphate hydrolases"/>
    <property type="match status" value="1"/>
</dbReference>